<name>A0AAN8A5I2_9PEZI</name>
<organism evidence="3 4">
    <name type="scientific">Elasticomyces elasticus</name>
    <dbReference type="NCBI Taxonomy" id="574655"/>
    <lineage>
        <taxon>Eukaryota</taxon>
        <taxon>Fungi</taxon>
        <taxon>Dikarya</taxon>
        <taxon>Ascomycota</taxon>
        <taxon>Pezizomycotina</taxon>
        <taxon>Dothideomycetes</taxon>
        <taxon>Dothideomycetidae</taxon>
        <taxon>Mycosphaerellales</taxon>
        <taxon>Teratosphaeriaceae</taxon>
        <taxon>Elasticomyces</taxon>
    </lineage>
</organism>
<dbReference type="AlphaFoldDB" id="A0AAN8A5I2"/>
<dbReference type="Proteomes" id="UP001310594">
    <property type="component" value="Unassembled WGS sequence"/>
</dbReference>
<keyword evidence="2" id="KW-0732">Signal</keyword>
<evidence type="ECO:0000256" key="1">
    <source>
        <dbReference type="SAM" id="MobiDB-lite"/>
    </source>
</evidence>
<accession>A0AAN8A5I2</accession>
<evidence type="ECO:0000313" key="3">
    <source>
        <dbReference type="EMBL" id="KAK5707489.1"/>
    </source>
</evidence>
<feature type="chain" id="PRO_5042886092" evidence="2">
    <location>
        <begin position="19"/>
        <end position="273"/>
    </location>
</feature>
<reference evidence="3" key="1">
    <citation type="submission" date="2023-08" db="EMBL/GenBank/DDBJ databases">
        <title>Black Yeasts Isolated from many extreme environments.</title>
        <authorList>
            <person name="Coleine C."/>
            <person name="Stajich J.E."/>
            <person name="Selbmann L."/>
        </authorList>
    </citation>
    <scope>NUCLEOTIDE SEQUENCE</scope>
    <source>
        <strain evidence="3">CCFEE 5810</strain>
    </source>
</reference>
<feature type="signal peptide" evidence="2">
    <location>
        <begin position="1"/>
        <end position="18"/>
    </location>
</feature>
<gene>
    <name evidence="3" type="ORF">LTR97_000023</name>
</gene>
<evidence type="ECO:0000256" key="2">
    <source>
        <dbReference type="SAM" id="SignalP"/>
    </source>
</evidence>
<dbReference type="EMBL" id="JAVRQU010000001">
    <property type="protein sequence ID" value="KAK5707489.1"/>
    <property type="molecule type" value="Genomic_DNA"/>
</dbReference>
<feature type="region of interest" description="Disordered" evidence="1">
    <location>
        <begin position="175"/>
        <end position="199"/>
    </location>
</feature>
<evidence type="ECO:0000313" key="4">
    <source>
        <dbReference type="Proteomes" id="UP001310594"/>
    </source>
</evidence>
<comment type="caution">
    <text evidence="3">The sequence shown here is derived from an EMBL/GenBank/DDBJ whole genome shotgun (WGS) entry which is preliminary data.</text>
</comment>
<sequence>MQFCTLTLVFATAAVTTAYPYDSYGYDDPAGVVGGYQTPAAFSAYLATKREAYDSYGYDDPAGVVGGYQTPAAFSAYLATKRDAEDDKVTLHSANDQVSTAAVPIVTMEAESVKETKYTSVPTKDPEFFHLPTMLPPHQGPGGPARINHTRISTFQTVITPAPVVASREVEGSETFVGDKRIPPPYLGPGPSRKGTSGAEHLSDLNFLLKQHDIDERNCDVHCVGDLSFKNGGQMCAGHCEESPNHWRCKTQWPPQCFIARKPWENHGGKGGW</sequence>
<proteinExistence type="predicted"/>
<protein>
    <submittedName>
        <fullName evidence="3">Uncharacterized protein</fullName>
    </submittedName>
</protein>